<dbReference type="EMBL" id="NAJO01000018">
    <property type="protein sequence ID" value="OQO05724.1"/>
    <property type="molecule type" value="Genomic_DNA"/>
</dbReference>
<dbReference type="SUPFAM" id="SSF54909">
    <property type="entry name" value="Dimeric alpha+beta barrel"/>
    <property type="match status" value="1"/>
</dbReference>
<proteinExistence type="predicted"/>
<protein>
    <submittedName>
        <fullName evidence="1">Uncharacterized protein</fullName>
    </submittedName>
</protein>
<dbReference type="InParanoid" id="A0A1V8T341"/>
<dbReference type="AlphaFoldDB" id="A0A1V8T341"/>
<dbReference type="Proteomes" id="UP000192596">
    <property type="component" value="Unassembled WGS sequence"/>
</dbReference>
<comment type="caution">
    <text evidence="1">The sequence shown here is derived from an EMBL/GenBank/DDBJ whole genome shotgun (WGS) entry which is preliminary data.</text>
</comment>
<dbReference type="InterPro" id="IPR025444">
    <property type="entry name" value="Monooxy_af470"/>
</dbReference>
<dbReference type="OrthoDB" id="3202396at2759"/>
<dbReference type="STRING" id="1507870.A0A1V8T341"/>
<gene>
    <name evidence="1" type="ORF">B0A48_09817</name>
</gene>
<organism evidence="1 2">
    <name type="scientific">Cryoendolithus antarcticus</name>
    <dbReference type="NCBI Taxonomy" id="1507870"/>
    <lineage>
        <taxon>Eukaryota</taxon>
        <taxon>Fungi</taxon>
        <taxon>Dikarya</taxon>
        <taxon>Ascomycota</taxon>
        <taxon>Pezizomycotina</taxon>
        <taxon>Dothideomycetes</taxon>
        <taxon>Dothideomycetidae</taxon>
        <taxon>Cladosporiales</taxon>
        <taxon>Cladosporiaceae</taxon>
        <taxon>Cryoendolithus</taxon>
    </lineage>
</organism>
<dbReference type="InterPro" id="IPR011008">
    <property type="entry name" value="Dimeric_a/b-barrel"/>
</dbReference>
<evidence type="ECO:0000313" key="2">
    <source>
        <dbReference type="Proteomes" id="UP000192596"/>
    </source>
</evidence>
<name>A0A1V8T341_9PEZI</name>
<evidence type="ECO:0000313" key="1">
    <source>
        <dbReference type="EMBL" id="OQO05724.1"/>
    </source>
</evidence>
<sequence length="291" mass="31963">MDFVPILERTSSKTRSAFTGPARGAPFFRDAFTTTTWLAMGALAQAAAILIAGRIAMVPALAYIIFQSANTGLQIQGITKNPNMDGVILKKVSAQLPDSTGKFGSKAANRDLVVFHIGARCNHPLGLFGPGFKEMGEMFAQMVKDLEQHKSEFGFFGATSWLNASERGTSNETMVCCYFDNVEGLHAFAHSKYHQGAWNWWNKNYKSHPHLSIYHETYQVPKGGWETIYVNSHLSGLGTATVPIKDEETGEEVYASTLVDASKGVLRTSAGRMARSLKADEHKDLQYAAPY</sequence>
<keyword evidence="2" id="KW-1185">Reference proteome</keyword>
<accession>A0A1V8T341</accession>
<reference evidence="2" key="1">
    <citation type="submission" date="2017-03" db="EMBL/GenBank/DDBJ databases">
        <title>Genomes of endolithic fungi from Antarctica.</title>
        <authorList>
            <person name="Coleine C."/>
            <person name="Masonjones S."/>
            <person name="Stajich J.E."/>
        </authorList>
    </citation>
    <scope>NUCLEOTIDE SEQUENCE [LARGE SCALE GENOMIC DNA]</scope>
    <source>
        <strain evidence="2">CCFEE 5527</strain>
    </source>
</reference>
<dbReference type="Pfam" id="PF13826">
    <property type="entry name" value="Monooxy_af470-like"/>
    <property type="match status" value="1"/>
</dbReference>